<dbReference type="InterPro" id="IPR016024">
    <property type="entry name" value="ARM-type_fold"/>
</dbReference>
<dbReference type="GO" id="GO:0005737">
    <property type="term" value="C:cytoplasm"/>
    <property type="evidence" value="ECO:0000318"/>
    <property type="project" value="GO_Central"/>
</dbReference>
<dbReference type="GO" id="GO:0005634">
    <property type="term" value="C:nucleus"/>
    <property type="evidence" value="ECO:0000318"/>
    <property type="project" value="GO_Central"/>
</dbReference>
<dbReference type="Gramene" id="TraesKAR7B01G0273010.2">
    <property type="protein sequence ID" value="cds.TraesKAR7B01G0273010.2"/>
    <property type="gene ID" value="TraesKAR7B01G0273010"/>
</dbReference>
<evidence type="ECO:0000256" key="5">
    <source>
        <dbReference type="ARBA" id="ARBA00022927"/>
    </source>
</evidence>
<dbReference type="Gramene" id="TraesMAC7B03G04149570.1">
    <property type="protein sequence ID" value="TraesMAC7B03G04149570.1"/>
    <property type="gene ID" value="TraesMAC7B03G04149570"/>
</dbReference>
<evidence type="ECO:0000256" key="2">
    <source>
        <dbReference type="ARBA" id="ARBA00022448"/>
    </source>
</evidence>
<dbReference type="EnsemblPlants" id="TraesCS7B02G222000.1">
    <property type="protein sequence ID" value="TraesCS7B02G222000.1"/>
    <property type="gene ID" value="TraesCS7B02G222000"/>
</dbReference>
<dbReference type="PaxDb" id="4565-Traes_7BL_A12452D09.1"/>
<dbReference type="Pfam" id="PF25574">
    <property type="entry name" value="TPR_IMB1"/>
    <property type="match status" value="1"/>
</dbReference>
<protein>
    <recommendedName>
        <fullName evidence="6">Importin N-terminal domain-containing protein</fullName>
    </recommendedName>
</protein>
<sequence>MDITSTLFAAQSMDLNSRSAAEASLKLFQEQNLSAFLLSLSAELSSDAKPQASRVLAGIILKNTLDSKDSEKKELLIQQWVNLDTSVKMKIKKSLLTTLGSLVAVARHVTSQVIAKVASIEVPRGKCPDDLIGILLVNLKEQAASAPLKQATLEVFGYVFQDIHPENLDQDQASVILTAVVQVASEAHLSSEVRLTAVKVLYSALDFAYSSFAKDRSRSDLMNSIIGTAVSEDKNIRAASFECLVAIASKYYMHLKPYISGILKLTARAMEDDKSVALQAIEFWCNICTCEQVEVQETYAEFDDANSVVNYHFIESTFRELVPMLLGTLLKQEEDKEQKGSVRKVSTSGMVCLGLIARILGDEVLPHMVKFIDDNIEGPEWYCRRAATFALVSILVGPSVEELVPMVRKKLDCLLNRMEDADKEEKATIARTIGQIFEILHSPASANIIITNKNCHRIMNVLLESSKGYPEVTEEVFRAIYFLAQGYQDEELLPELAPYIERAINALISALDCADKTNFSLRTSAYRALNEIVRVSKIHENPDIIGKLLYDIMERLNGTFDFPIQSADDVRNQNDLQASLCVLLRIIIHKLSNLVDNSIIPVAADNLMLLFFRVFNHRTCGSTVHDKAMLATGALAYAIGQDFEKHMPKLLLNYSEYQLTPVSLGVLGNICHVLEHQMLTSSVKVMDVFKKALSNPMLDRSVKPAIFSCFGDLALAIGEHFDGYLPTVMEMLKEDADLGIDKEDVGYRNQLRWAICRAYSGILNGFKGPKARLIEPYLSCMLSFFRKVCDDPISDKSVERAAVPVIHDLQATFVSQAQEMLDQLGGSDL</sequence>
<keyword evidence="8" id="KW-1185">Reference proteome</keyword>
<reference evidence="7" key="1">
    <citation type="submission" date="2018-08" db="EMBL/GenBank/DDBJ databases">
        <authorList>
            <person name="Rossello M."/>
        </authorList>
    </citation>
    <scope>NUCLEOTIDE SEQUENCE [LARGE SCALE GENOMIC DNA]</scope>
    <source>
        <strain evidence="7">cv. Chinese Spring</strain>
    </source>
</reference>
<dbReference type="Gramene" id="TraesRN7B0100631400.1">
    <property type="protein sequence ID" value="TraesRN7B0100631400.1"/>
    <property type="gene ID" value="TraesRN7B0100631400"/>
</dbReference>
<dbReference type="Gramene" id="TraesCS7B02G222000.1">
    <property type="protein sequence ID" value="TraesCS7B02G222000.1"/>
    <property type="gene ID" value="TraesCS7B02G222000"/>
</dbReference>
<dbReference type="Gramene" id="TraesCLE_scaffold_011176_01G000100.1">
    <property type="protein sequence ID" value="TraesCLE_scaffold_011176_01G000100.1"/>
    <property type="gene ID" value="TraesCLE_scaffold_011176_01G000100"/>
</dbReference>
<dbReference type="Gramene" id="TraesROB_scaffold_001860_01G000100.1">
    <property type="protein sequence ID" value="TraesROB_scaffold_001860_01G000100.1"/>
    <property type="gene ID" value="TraesROB_scaffold_001860_01G000100"/>
</dbReference>
<dbReference type="KEGG" id="taes:123162919"/>
<keyword evidence="3" id="KW-0963">Cytoplasm</keyword>
<dbReference type="GO" id="GO:0061608">
    <property type="term" value="F:nuclear import signal receptor activity"/>
    <property type="evidence" value="ECO:0000318"/>
    <property type="project" value="GO_Central"/>
</dbReference>
<dbReference type="Gramene" id="TraesCS7B03G0629400.1">
    <property type="protein sequence ID" value="TraesCS7B03G0629400.1.CDS"/>
    <property type="gene ID" value="TraesCS7B03G0629400"/>
</dbReference>
<dbReference type="GO" id="GO:0008139">
    <property type="term" value="F:nuclear localization sequence binding"/>
    <property type="evidence" value="ECO:0000318"/>
    <property type="project" value="GO_Central"/>
</dbReference>
<dbReference type="PANTHER" id="PTHR10527">
    <property type="entry name" value="IMPORTIN BETA"/>
    <property type="match status" value="1"/>
</dbReference>
<feature type="domain" description="Importin N-terminal" evidence="6">
    <location>
        <begin position="21"/>
        <end position="101"/>
    </location>
</feature>
<dbReference type="Gramene" id="TraesSTA7B03G04150490.1">
    <property type="protein sequence ID" value="TraesSTA7B03G04150490.1"/>
    <property type="gene ID" value="TraesSTA7B03G04150490"/>
</dbReference>
<name>A0A3B6SEK6_WHEAT</name>
<dbReference type="RefSeq" id="XP_044436628.1">
    <property type="nucleotide sequence ID" value="XM_044580693.1"/>
</dbReference>
<dbReference type="InterPro" id="IPR058584">
    <property type="entry name" value="IMB1_TNPO1-like_TPR"/>
</dbReference>
<dbReference type="Gene3D" id="1.25.10.10">
    <property type="entry name" value="Leucine-rich Repeat Variant"/>
    <property type="match status" value="1"/>
</dbReference>
<dbReference type="Gramene" id="TraesKAR7B01G0273010.1">
    <property type="protein sequence ID" value="cds.TraesKAR7B01G0273010.1"/>
    <property type="gene ID" value="TraesKAR7B01G0273010"/>
</dbReference>
<accession>A0A3B6SEK6</accession>
<dbReference type="GO" id="GO:0031267">
    <property type="term" value="F:small GTPase binding"/>
    <property type="evidence" value="ECO:0007669"/>
    <property type="project" value="InterPro"/>
</dbReference>
<dbReference type="SUPFAM" id="SSF48371">
    <property type="entry name" value="ARM repeat"/>
    <property type="match status" value="1"/>
</dbReference>
<evidence type="ECO:0000313" key="7">
    <source>
        <dbReference type="EnsemblPlants" id="TraesCS7B02G222000.1"/>
    </source>
</evidence>
<dbReference type="SMART" id="SM00913">
    <property type="entry name" value="IBN_N"/>
    <property type="match status" value="1"/>
</dbReference>
<gene>
    <name evidence="7" type="primary">LOC123162919</name>
</gene>
<dbReference type="STRING" id="4565.A0A3B6SEK6"/>
<dbReference type="Gramene" id="TraesNOR7B03G04200790.1">
    <property type="protein sequence ID" value="TraesNOR7B03G04200790.1"/>
    <property type="gene ID" value="TraesNOR7B03G04200790"/>
</dbReference>
<organism evidence="7">
    <name type="scientific">Triticum aestivum</name>
    <name type="common">Wheat</name>
    <dbReference type="NCBI Taxonomy" id="4565"/>
    <lineage>
        <taxon>Eukaryota</taxon>
        <taxon>Viridiplantae</taxon>
        <taxon>Streptophyta</taxon>
        <taxon>Embryophyta</taxon>
        <taxon>Tracheophyta</taxon>
        <taxon>Spermatophyta</taxon>
        <taxon>Magnoliopsida</taxon>
        <taxon>Liliopsida</taxon>
        <taxon>Poales</taxon>
        <taxon>Poaceae</taxon>
        <taxon>BOP clade</taxon>
        <taxon>Pooideae</taxon>
        <taxon>Triticodae</taxon>
        <taxon>Triticeae</taxon>
        <taxon>Triticinae</taxon>
        <taxon>Triticum</taxon>
    </lineage>
</organism>
<dbReference type="OrthoDB" id="10263328at2759"/>
<dbReference type="SMR" id="A0A3B6SEK6"/>
<reference evidence="7" key="2">
    <citation type="submission" date="2018-10" db="UniProtKB">
        <authorList>
            <consortium name="EnsemblPlants"/>
        </authorList>
    </citation>
    <scope>IDENTIFICATION</scope>
</reference>
<dbReference type="GeneID" id="123162919"/>
<dbReference type="RefSeq" id="XP_044436629.1">
    <property type="nucleotide sequence ID" value="XM_044580694.1"/>
</dbReference>
<dbReference type="Gramene" id="TraesSYM7B03G04203520.1">
    <property type="protein sequence ID" value="TraesSYM7B03G04203520.1"/>
    <property type="gene ID" value="TraesSYM7B03G04203520"/>
</dbReference>
<dbReference type="InterPro" id="IPR011989">
    <property type="entry name" value="ARM-like"/>
</dbReference>
<dbReference type="RefSeq" id="XP_044436627.1">
    <property type="nucleotide sequence ID" value="XM_044580692.1"/>
</dbReference>
<dbReference type="GO" id="GO:0006606">
    <property type="term" value="P:protein import into nucleus"/>
    <property type="evidence" value="ECO:0000318"/>
    <property type="project" value="GO_Central"/>
</dbReference>
<dbReference type="PROSITE" id="PS50166">
    <property type="entry name" value="IMPORTIN_B_NT"/>
    <property type="match status" value="1"/>
</dbReference>
<dbReference type="Proteomes" id="UP000019116">
    <property type="component" value="Chromosome 7B"/>
</dbReference>
<keyword evidence="2" id="KW-0813">Transport</keyword>
<dbReference type="InterPro" id="IPR001494">
    <property type="entry name" value="Importin-beta_N"/>
</dbReference>
<comment type="subcellular location">
    <subcellularLocation>
        <location evidence="1">Cytoplasm</location>
    </subcellularLocation>
</comment>
<dbReference type="Gramene" id="TraesWEE_scaffold_108302_01G000100.1">
    <property type="protein sequence ID" value="TraesWEE_scaffold_108302_01G000100.1"/>
    <property type="gene ID" value="TraesWEE_scaffold_108302_01G000100"/>
</dbReference>
<keyword evidence="4" id="KW-0677">Repeat</keyword>
<dbReference type="Gramene" id="TraesCAD_scaffold_033006_01G000100.1">
    <property type="protein sequence ID" value="TraesCAD_scaffold_033006_01G000100.1"/>
    <property type="gene ID" value="TraesCAD_scaffold_033006_01G000100"/>
</dbReference>
<dbReference type="Gramene" id="TraesJUL7B03G04193520.1">
    <property type="protein sequence ID" value="TraesJUL7B03G04193520.1"/>
    <property type="gene ID" value="TraesJUL7B03G04193520"/>
</dbReference>
<dbReference type="Gramene" id="TraesLDM7B03G04158030.1">
    <property type="protein sequence ID" value="TraesLDM7B03G04158030.1"/>
    <property type="gene ID" value="TraesLDM7B03G04158030"/>
</dbReference>
<dbReference type="Pfam" id="PF03810">
    <property type="entry name" value="IBN_N"/>
    <property type="match status" value="1"/>
</dbReference>
<dbReference type="Gramene" id="TraesLAC7B03G04098390.1">
    <property type="protein sequence ID" value="TraesLAC7B03G04098390.1"/>
    <property type="gene ID" value="TraesLAC7B03G04098390"/>
</dbReference>
<proteinExistence type="predicted"/>
<keyword evidence="5" id="KW-0653">Protein transport</keyword>
<evidence type="ECO:0000259" key="6">
    <source>
        <dbReference type="PROSITE" id="PS50166"/>
    </source>
</evidence>
<evidence type="ECO:0000256" key="1">
    <source>
        <dbReference type="ARBA" id="ARBA00004496"/>
    </source>
</evidence>
<evidence type="ECO:0000313" key="8">
    <source>
        <dbReference type="Proteomes" id="UP000019116"/>
    </source>
</evidence>
<evidence type="ECO:0000256" key="3">
    <source>
        <dbReference type="ARBA" id="ARBA00022490"/>
    </source>
</evidence>
<evidence type="ECO:0000256" key="4">
    <source>
        <dbReference type="ARBA" id="ARBA00022737"/>
    </source>
</evidence>
<dbReference type="InterPro" id="IPR040122">
    <property type="entry name" value="Importin_beta"/>
</dbReference>
<dbReference type="Gramene" id="TraesJAG7B03G04137100.1">
    <property type="protein sequence ID" value="TraesJAG7B03G04137100.1"/>
    <property type="gene ID" value="TraesJAG7B03G04137100"/>
</dbReference>
<dbReference type="AlphaFoldDB" id="A0A3B6SEK6"/>